<dbReference type="GeneID" id="36546095"/>
<name>A0A2I1DHA4_ASPC2</name>
<keyword evidence="2" id="KW-1185">Reference proteome</keyword>
<organism evidence="1 2">
    <name type="scientific">Aspergillus campestris (strain IBT 28561)</name>
    <dbReference type="NCBI Taxonomy" id="1392248"/>
    <lineage>
        <taxon>Eukaryota</taxon>
        <taxon>Fungi</taxon>
        <taxon>Dikarya</taxon>
        <taxon>Ascomycota</taxon>
        <taxon>Pezizomycotina</taxon>
        <taxon>Eurotiomycetes</taxon>
        <taxon>Eurotiomycetidae</taxon>
        <taxon>Eurotiales</taxon>
        <taxon>Aspergillaceae</taxon>
        <taxon>Aspergillus</taxon>
        <taxon>Aspergillus subgen. Circumdati</taxon>
    </lineage>
</organism>
<comment type="caution">
    <text evidence="1">The sequence shown here is derived from an EMBL/GenBank/DDBJ whole genome shotgun (WGS) entry which is preliminary data.</text>
</comment>
<protein>
    <submittedName>
        <fullName evidence="1">Uncharacterized protein</fullName>
    </submittedName>
</protein>
<dbReference type="Proteomes" id="UP000234254">
    <property type="component" value="Unassembled WGS sequence"/>
</dbReference>
<reference evidence="1" key="1">
    <citation type="submission" date="2016-12" db="EMBL/GenBank/DDBJ databases">
        <title>The genomes of Aspergillus section Nigri reveals drivers in fungal speciation.</title>
        <authorList>
            <consortium name="DOE Joint Genome Institute"/>
            <person name="Vesth T.C."/>
            <person name="Nybo J."/>
            <person name="Theobald S."/>
            <person name="Brandl J."/>
            <person name="Frisvad J.C."/>
            <person name="Nielsen K.F."/>
            <person name="Lyhne E.K."/>
            <person name="Kogle M.E."/>
            <person name="Kuo A."/>
            <person name="Riley R."/>
            <person name="Clum A."/>
            <person name="Nolan M."/>
            <person name="Lipzen A."/>
            <person name="Salamov A."/>
            <person name="Henrissat B."/>
            <person name="Wiebenga A."/>
            <person name="De vries R.P."/>
            <person name="Grigoriev I.V."/>
            <person name="Mortensen U.H."/>
            <person name="Andersen M.R."/>
            <person name="Baker S.E."/>
        </authorList>
    </citation>
    <scope>NUCLEOTIDE SEQUENCE</scope>
    <source>
        <strain evidence="1">IBT 28561</strain>
    </source>
</reference>
<evidence type="ECO:0000313" key="1">
    <source>
        <dbReference type="EMBL" id="PKY09253.1"/>
    </source>
</evidence>
<proteinExistence type="predicted"/>
<dbReference type="AlphaFoldDB" id="A0A2I1DHA4"/>
<evidence type="ECO:0000313" key="2">
    <source>
        <dbReference type="Proteomes" id="UP000234254"/>
    </source>
</evidence>
<dbReference type="OrthoDB" id="4340327at2759"/>
<accession>A0A2I1DHA4</accession>
<dbReference type="VEuPathDB" id="FungiDB:P168DRAFT_301800"/>
<sequence>MADVRRPVGPRRKITRIPSWSLPLLLRPVGQPAKTGGRRLERQKYLAEEYFAAKPGPNEAAPNIGLHNCLQYVLNGATYPKDKRITSQPVVVLTDMELASGPGYLHNSNWDPPAFPQTPPVSRTCAGGVIHVLGDDPGPGGGYGL</sequence>
<dbReference type="EMBL" id="MSFM01000001">
    <property type="protein sequence ID" value="PKY09253.1"/>
    <property type="molecule type" value="Genomic_DNA"/>
</dbReference>
<dbReference type="RefSeq" id="XP_024697847.1">
    <property type="nucleotide sequence ID" value="XM_024838571.1"/>
</dbReference>
<gene>
    <name evidence="1" type="ORF">P168DRAFT_301800</name>
</gene>